<dbReference type="STRING" id="35722.A0A0B7N3V9"/>
<keyword evidence="3" id="KW-1185">Reference proteome</keyword>
<dbReference type="PANTHER" id="PTHR36124">
    <property type="match status" value="1"/>
</dbReference>
<evidence type="ECO:0000313" key="2">
    <source>
        <dbReference type="EMBL" id="CEP12946.1"/>
    </source>
</evidence>
<name>A0A0B7N3V9_9FUNG</name>
<dbReference type="OrthoDB" id="545169at2759"/>
<protein>
    <recommendedName>
        <fullName evidence="4">ER-bound oxygenase mpaB/mpaB'/Rubber oxygenase catalytic domain-containing protein</fullName>
    </recommendedName>
</protein>
<keyword evidence="1" id="KW-0812">Transmembrane</keyword>
<keyword evidence="1" id="KW-0472">Membrane</keyword>
<reference evidence="2 3" key="1">
    <citation type="submission" date="2014-09" db="EMBL/GenBank/DDBJ databases">
        <authorList>
            <person name="Ellenberger Sabrina"/>
        </authorList>
    </citation>
    <scope>NUCLEOTIDE SEQUENCE [LARGE SCALE GENOMIC DNA]</scope>
    <source>
        <strain evidence="2 3">CBS 412.66</strain>
    </source>
</reference>
<proteinExistence type="predicted"/>
<evidence type="ECO:0000256" key="1">
    <source>
        <dbReference type="SAM" id="Phobius"/>
    </source>
</evidence>
<dbReference type="PANTHER" id="PTHR36124:SF1">
    <property type="entry name" value="ER-BOUND OXYGENASE MPAB_MPAB'_RUBBER OXYGENASE CATALYTIC DOMAIN-CONTAINING PROTEIN"/>
    <property type="match status" value="1"/>
</dbReference>
<evidence type="ECO:0000313" key="3">
    <source>
        <dbReference type="Proteomes" id="UP000054107"/>
    </source>
</evidence>
<sequence length="386" mass="45136">MHRKAGPGDHDLHVQALQNWIQQNVCWAARMANFFQEQAQKQDAIFLSIAAGSSVLLLYLAAVRHLRYKNINEIRKKYPNSQDVLDNIEIAREVNAITIRKEFPFVGREGAELALFKTYTIPTISKLLAATGEFKNHCTRRAEDTELILLELTETFARIQRQLAKDPNTPEEHIKVQWQRPDIAATRLNELHGKYSTILNDDYIYTLSLLIYEPALWINRYEWRQLDERETNAMFRVWYEVGVAMKIKDIPDTPEKMLDFKNRYADEHIKYAPSNWKCGEPTFRHLLSNIPPILREPIYKFGLYVLPSVLDPADAKAFQLPQESKVITLIFKSIIRTPFYPNNKGKYVPEFFYYKPRIYEDGYSIPELGPEKFKNETTISKCPFMH</sequence>
<dbReference type="GO" id="GO:0016491">
    <property type="term" value="F:oxidoreductase activity"/>
    <property type="evidence" value="ECO:0007669"/>
    <property type="project" value="InterPro"/>
</dbReference>
<dbReference type="InterPro" id="IPR046366">
    <property type="entry name" value="MPAB"/>
</dbReference>
<feature type="transmembrane region" description="Helical" evidence="1">
    <location>
        <begin position="44"/>
        <end position="66"/>
    </location>
</feature>
<accession>A0A0B7N3V9</accession>
<dbReference type="EMBL" id="LN728848">
    <property type="protein sequence ID" value="CEP12946.1"/>
    <property type="molecule type" value="Genomic_DNA"/>
</dbReference>
<evidence type="ECO:0008006" key="4">
    <source>
        <dbReference type="Google" id="ProtNLM"/>
    </source>
</evidence>
<organism evidence="2 3">
    <name type="scientific">Parasitella parasitica</name>
    <dbReference type="NCBI Taxonomy" id="35722"/>
    <lineage>
        <taxon>Eukaryota</taxon>
        <taxon>Fungi</taxon>
        <taxon>Fungi incertae sedis</taxon>
        <taxon>Mucoromycota</taxon>
        <taxon>Mucoromycotina</taxon>
        <taxon>Mucoromycetes</taxon>
        <taxon>Mucorales</taxon>
        <taxon>Mucorineae</taxon>
        <taxon>Mucoraceae</taxon>
        <taxon>Parasitella</taxon>
    </lineage>
</organism>
<dbReference type="Proteomes" id="UP000054107">
    <property type="component" value="Unassembled WGS sequence"/>
</dbReference>
<gene>
    <name evidence="2" type="primary">PARPA_06966.1 scaffold 25188</name>
</gene>
<keyword evidence="1" id="KW-1133">Transmembrane helix</keyword>
<dbReference type="AlphaFoldDB" id="A0A0B7N3V9"/>